<evidence type="ECO:0000313" key="1">
    <source>
        <dbReference type="EMBL" id="KRY02486.1"/>
    </source>
</evidence>
<dbReference type="EMBL" id="JYDH01006151">
    <property type="protein sequence ID" value="KRY02486.1"/>
    <property type="molecule type" value="Genomic_DNA"/>
</dbReference>
<accession>A0A0V0YQP2</accession>
<organism evidence="1 2">
    <name type="scientific">Trichinella spiralis</name>
    <name type="common">Trichina worm</name>
    <dbReference type="NCBI Taxonomy" id="6334"/>
    <lineage>
        <taxon>Eukaryota</taxon>
        <taxon>Metazoa</taxon>
        <taxon>Ecdysozoa</taxon>
        <taxon>Nematoda</taxon>
        <taxon>Enoplea</taxon>
        <taxon>Dorylaimia</taxon>
        <taxon>Trichinellida</taxon>
        <taxon>Trichinellidae</taxon>
        <taxon>Trichinella</taxon>
    </lineage>
</organism>
<protein>
    <submittedName>
        <fullName evidence="1">Uncharacterized protein</fullName>
    </submittedName>
</protein>
<comment type="caution">
    <text evidence="1">The sequence shown here is derived from an EMBL/GenBank/DDBJ whole genome shotgun (WGS) entry which is preliminary data.</text>
</comment>
<keyword evidence="2" id="KW-1185">Reference proteome</keyword>
<sequence>MIFKLYYNCCAVKLKFSSLQSYDYNLFLWNNKSYVPKIPAGKGIQDGE</sequence>
<reference evidence="1 2" key="1">
    <citation type="submission" date="2015-01" db="EMBL/GenBank/DDBJ databases">
        <title>Evolution of Trichinella species and genotypes.</title>
        <authorList>
            <person name="Korhonen P.K."/>
            <person name="Edoardo P."/>
            <person name="Giuseppe L.R."/>
            <person name="Gasser R.B."/>
        </authorList>
    </citation>
    <scope>NUCLEOTIDE SEQUENCE [LARGE SCALE GENOMIC DNA]</scope>
    <source>
        <strain evidence="1">ISS3</strain>
    </source>
</reference>
<dbReference type="Proteomes" id="UP000054776">
    <property type="component" value="Unassembled WGS sequence"/>
</dbReference>
<gene>
    <name evidence="1" type="ORF">T01_15754</name>
</gene>
<proteinExistence type="predicted"/>
<dbReference type="AlphaFoldDB" id="A0A0V0YQP2"/>
<name>A0A0V0YQP2_TRISP</name>
<dbReference type="InParanoid" id="A0A0V0YQP2"/>
<evidence type="ECO:0000313" key="2">
    <source>
        <dbReference type="Proteomes" id="UP000054776"/>
    </source>
</evidence>